<proteinExistence type="predicted"/>
<keyword evidence="3" id="KW-1185">Reference proteome</keyword>
<feature type="compositionally biased region" description="Low complexity" evidence="1">
    <location>
        <begin position="111"/>
        <end position="127"/>
    </location>
</feature>
<evidence type="ECO:0000256" key="1">
    <source>
        <dbReference type="SAM" id="MobiDB-lite"/>
    </source>
</evidence>
<reference evidence="2 3" key="1">
    <citation type="submission" date="2014-06" db="EMBL/GenBank/DDBJ databases">
        <title>Evolutionary Origins and Diversification of the Mycorrhizal Mutualists.</title>
        <authorList>
            <consortium name="DOE Joint Genome Institute"/>
            <consortium name="Mycorrhizal Genomics Consortium"/>
            <person name="Kohler A."/>
            <person name="Kuo A."/>
            <person name="Nagy L.G."/>
            <person name="Floudas D."/>
            <person name="Copeland A."/>
            <person name="Barry K.W."/>
            <person name="Cichocki N."/>
            <person name="Veneault-Fourrey C."/>
            <person name="LaButti K."/>
            <person name="Lindquist E.A."/>
            <person name="Lipzen A."/>
            <person name="Lundell T."/>
            <person name="Morin E."/>
            <person name="Murat C."/>
            <person name="Riley R."/>
            <person name="Ohm R."/>
            <person name="Sun H."/>
            <person name="Tunlid A."/>
            <person name="Henrissat B."/>
            <person name="Grigoriev I.V."/>
            <person name="Hibbett D.S."/>
            <person name="Martin F."/>
        </authorList>
    </citation>
    <scope>NUCLEOTIDE SEQUENCE [LARGE SCALE GENOMIC DNA]</scope>
    <source>
        <strain evidence="2 3">SS14</strain>
    </source>
</reference>
<feature type="region of interest" description="Disordered" evidence="1">
    <location>
        <begin position="16"/>
        <end position="129"/>
    </location>
</feature>
<protein>
    <submittedName>
        <fullName evidence="2">Uncharacterized protein</fullName>
    </submittedName>
</protein>
<dbReference type="HOGENOM" id="CLU_1788034_0_0_1"/>
<sequence length="145" mass="15298">MANTASGYTTRLSVRRGGCAAGSYSNEVDRENISRTVTNRSQPGQSSLQGGLPRHDSSDSESSNSTTTSASKKASPAFFSGVNTPMQHRGPITNTLRRAAAHSGGNNPLFNDLSDSESNASENSDNLNRNHVSLLNSNIINSTPT</sequence>
<dbReference type="Proteomes" id="UP000054279">
    <property type="component" value="Unassembled WGS sequence"/>
</dbReference>
<accession>A0A0C9UTQ8</accession>
<name>A0A0C9UTQ8_SPHS4</name>
<gene>
    <name evidence="2" type="ORF">M422DRAFT_250270</name>
</gene>
<evidence type="ECO:0000313" key="3">
    <source>
        <dbReference type="Proteomes" id="UP000054279"/>
    </source>
</evidence>
<feature type="compositionally biased region" description="Low complexity" evidence="1">
    <location>
        <begin position="60"/>
        <end position="80"/>
    </location>
</feature>
<organism evidence="2 3">
    <name type="scientific">Sphaerobolus stellatus (strain SS14)</name>
    <dbReference type="NCBI Taxonomy" id="990650"/>
    <lineage>
        <taxon>Eukaryota</taxon>
        <taxon>Fungi</taxon>
        <taxon>Dikarya</taxon>
        <taxon>Basidiomycota</taxon>
        <taxon>Agaricomycotina</taxon>
        <taxon>Agaricomycetes</taxon>
        <taxon>Phallomycetidae</taxon>
        <taxon>Geastrales</taxon>
        <taxon>Sphaerobolaceae</taxon>
        <taxon>Sphaerobolus</taxon>
    </lineage>
</organism>
<feature type="compositionally biased region" description="Polar residues" evidence="1">
    <location>
        <begin position="81"/>
        <end position="96"/>
    </location>
</feature>
<dbReference type="AlphaFoldDB" id="A0A0C9UTQ8"/>
<evidence type="ECO:0000313" key="2">
    <source>
        <dbReference type="EMBL" id="KIJ46228.1"/>
    </source>
</evidence>
<feature type="compositionally biased region" description="Polar residues" evidence="1">
    <location>
        <begin position="34"/>
        <end position="49"/>
    </location>
</feature>
<dbReference type="EMBL" id="KN837108">
    <property type="protein sequence ID" value="KIJ46228.1"/>
    <property type="molecule type" value="Genomic_DNA"/>
</dbReference>